<gene>
    <name evidence="2" type="ORF">DJ70_08435</name>
</gene>
<reference evidence="2 3" key="1">
    <citation type="journal article" date="2014" name="Front. Microbiol.">
        <title>Population and genomic analysis of the genus Halorubrum.</title>
        <authorList>
            <person name="Fullmer M.S."/>
            <person name="Soucy S.M."/>
            <person name="Swithers K.S."/>
            <person name="Makkay A.M."/>
            <person name="Wheeler R."/>
            <person name="Ventosa A."/>
            <person name="Gogarten J.P."/>
            <person name="Papke R.T."/>
        </authorList>
    </citation>
    <scope>NUCLEOTIDE SEQUENCE [LARGE SCALE GENOMIC DNA]</scope>
    <source>
        <strain evidence="2 3">Cb34</strain>
    </source>
</reference>
<proteinExistence type="predicted"/>
<accession>A0A256IJ31</accession>
<dbReference type="EMBL" id="NHPJ01000083">
    <property type="protein sequence ID" value="OYR56578.1"/>
    <property type="molecule type" value="Genomic_DNA"/>
</dbReference>
<evidence type="ECO:0000259" key="1">
    <source>
        <dbReference type="Pfam" id="PF18480"/>
    </source>
</evidence>
<sequence>MTEIRILLDEHVGRVFERTLRERGYEIEQAKDRFGEHTSDAELVEWCGESGTVLVTNNAKDFEPLHERYDHAGILLYYDQNLPDTDPEGLARTVEEVFNQYGLDGVADQLVDLGEWYEWLHDE</sequence>
<dbReference type="Pfam" id="PF18480">
    <property type="entry name" value="DUF5615"/>
    <property type="match status" value="1"/>
</dbReference>
<keyword evidence="3" id="KW-1185">Reference proteome</keyword>
<dbReference type="InterPro" id="IPR041049">
    <property type="entry name" value="DUF5615"/>
</dbReference>
<dbReference type="RefSeq" id="WP_094531936.1">
    <property type="nucleotide sequence ID" value="NZ_NHPJ01000083.1"/>
</dbReference>
<name>A0A256IJ31_9EURY</name>
<dbReference type="AlphaFoldDB" id="A0A256IJ31"/>
<feature type="domain" description="DUF5615" evidence="1">
    <location>
        <begin position="5"/>
        <end position="97"/>
    </location>
</feature>
<dbReference type="Proteomes" id="UP000216308">
    <property type="component" value="Unassembled WGS sequence"/>
</dbReference>
<evidence type="ECO:0000313" key="3">
    <source>
        <dbReference type="Proteomes" id="UP000216308"/>
    </source>
</evidence>
<protein>
    <recommendedName>
        <fullName evidence="1">DUF5615 domain-containing protein</fullName>
    </recommendedName>
</protein>
<evidence type="ECO:0000313" key="2">
    <source>
        <dbReference type="EMBL" id="OYR56578.1"/>
    </source>
</evidence>
<dbReference type="OrthoDB" id="209779at2157"/>
<comment type="caution">
    <text evidence="2">The sequence shown here is derived from an EMBL/GenBank/DDBJ whole genome shotgun (WGS) entry which is preliminary data.</text>
</comment>
<organism evidence="2 3">
    <name type="scientific">Halorubrum halodurans</name>
    <dbReference type="NCBI Taxonomy" id="1383851"/>
    <lineage>
        <taxon>Archaea</taxon>
        <taxon>Methanobacteriati</taxon>
        <taxon>Methanobacteriota</taxon>
        <taxon>Stenosarchaea group</taxon>
        <taxon>Halobacteria</taxon>
        <taxon>Halobacteriales</taxon>
        <taxon>Haloferacaceae</taxon>
        <taxon>Halorubrum</taxon>
    </lineage>
</organism>